<dbReference type="SUPFAM" id="SSF52540">
    <property type="entry name" value="P-loop containing nucleoside triphosphate hydrolases"/>
    <property type="match status" value="1"/>
</dbReference>
<dbReference type="InterPro" id="IPR038726">
    <property type="entry name" value="PDDEXK_AddAB-type"/>
</dbReference>
<gene>
    <name evidence="2" type="ORF">Tasa_010_038</name>
</gene>
<feature type="domain" description="PD-(D/E)XK endonuclease-like" evidence="1">
    <location>
        <begin position="733"/>
        <end position="978"/>
    </location>
</feature>
<name>A0A0D6MJ24_9PROT</name>
<accession>A0A0D6MJ24</accession>
<evidence type="ECO:0000313" key="3">
    <source>
        <dbReference type="Proteomes" id="UP000032679"/>
    </source>
</evidence>
<reference evidence="2 3" key="1">
    <citation type="submission" date="2012-10" db="EMBL/GenBank/DDBJ databases">
        <title>Genome sequencing of Tanticharoenia sakaeratensis NBRC 103193.</title>
        <authorList>
            <person name="Azuma Y."/>
            <person name="Hadano H."/>
            <person name="Hirakawa H."/>
            <person name="Matsushita K."/>
        </authorList>
    </citation>
    <scope>NUCLEOTIDE SEQUENCE [LARGE SCALE GENOMIC DNA]</scope>
    <source>
        <strain evidence="2 3">NBRC 103193</strain>
    </source>
</reference>
<dbReference type="Proteomes" id="UP000032679">
    <property type="component" value="Unassembled WGS sequence"/>
</dbReference>
<dbReference type="InterPro" id="IPR027417">
    <property type="entry name" value="P-loop_NTPase"/>
</dbReference>
<dbReference type="AlphaFoldDB" id="A0A0D6MJ24"/>
<evidence type="ECO:0000259" key="1">
    <source>
        <dbReference type="Pfam" id="PF12705"/>
    </source>
</evidence>
<keyword evidence="3" id="KW-1185">Reference proteome</keyword>
<dbReference type="Pfam" id="PF12705">
    <property type="entry name" value="PDDEXK_1"/>
    <property type="match status" value="1"/>
</dbReference>
<dbReference type="InterPro" id="IPR014153">
    <property type="entry name" value="Ds_break_AddB"/>
</dbReference>
<proteinExistence type="predicted"/>
<sequence>MRAIATVPAHVPFLDTCATRWLTLVDRAGGVIVVPGRRAARGLMEAFLRRLDGEAALLPRIVSVGDLDDDEIALGGDAELALPPAVTPARRLSVLAAMVLRAGDAFGTTPSIDQAWPLARALADLMDEAERSGCDLASRLPDAAEPRFAAHWHQTLQFLEIVTAAWPAWLAEAGVMNPVARQVALVKAQADMWRTAPVDAPPIWAIGFSEGMASVAGLLDAVSRRPNGCVVLPGVDLALAETLWGTLPESHPQAGLARLLGDLDCSRAELEIWGDDGPGPRADRVAFVSTALLPPGGLPVWGQDRAPFALDGVWDLPAPDQQHEAVAIALILRDAVEQHGRSAALVTPDRQLARRVATELRRFGVLADDSAGEALSSTPPAVFLRLLAAAVADELSPVSLLSLLKHPLAAAGLAPGDARASARLLERRLLRGPAPPPGIAGLRARLTQQAEDARLDARSMRHVLPEDTGAIADAPDAPESIAPFLDRLEDALAPILRRTWGPLPDLLAALVEAAENLAQTDEVPGAARLWAGEDGHALSTLLADLLDSTDVLPEQPSARLESFLLATMAGQMVRGALRPAGRDEIAQARHPRVFIWGVLEARLQAADLIVLGGLNEGIWPPSPDPGPWLSRPMRTRVGLPSPERAIGAAAHDFAGLLLAAPTVVLSRAGRLDGAPAVPARWLVRFGALLGGRGQRLPRHPALDWMPRLDQPDGPARAVAAPRPTPPVALRPRQLSVTEIETWLRDPYAIYAKHILRLRKLSPLEEDADHADYGTIVHRGLDLFLAWNASNWPKDVESALASCLMQALEQARLRPALAAWWRPRLLRIAAFVAERETLRRAESGAPERIVAEVPGLAVLKSAPGGPFRLTARADRIELYAAEIAAVIDYKTGQLPRKKDVKDGWSPQLVLEAAMLSFGGFGALPAARATLLEYWRLTGDRDRGETLPFGADDDIDEMIVEVWERLLALIAAYDVPAQPYLSHPSPKRGPAYADYAELARYAEWSAARDEEWSDA</sequence>
<evidence type="ECO:0000313" key="2">
    <source>
        <dbReference type="EMBL" id="GAN53491.1"/>
    </source>
</evidence>
<comment type="caution">
    <text evidence="2">The sequence shown here is derived from an EMBL/GenBank/DDBJ whole genome shotgun (WGS) entry which is preliminary data.</text>
</comment>
<dbReference type="NCBIfam" id="TIGR02786">
    <property type="entry name" value="addB_alphas"/>
    <property type="match status" value="1"/>
</dbReference>
<organism evidence="2 3">
    <name type="scientific">Tanticharoenia sakaeratensis NBRC 103193</name>
    <dbReference type="NCBI Taxonomy" id="1231623"/>
    <lineage>
        <taxon>Bacteria</taxon>
        <taxon>Pseudomonadati</taxon>
        <taxon>Pseudomonadota</taxon>
        <taxon>Alphaproteobacteria</taxon>
        <taxon>Acetobacterales</taxon>
        <taxon>Acetobacteraceae</taxon>
        <taxon>Tanticharoenia</taxon>
    </lineage>
</organism>
<dbReference type="OrthoDB" id="9780606at2"/>
<protein>
    <submittedName>
        <fullName evidence="2">Nuclease</fullName>
    </submittedName>
</protein>
<dbReference type="STRING" id="1231623.Tasa_010_038"/>
<dbReference type="EMBL" id="BALE01000010">
    <property type="protein sequence ID" value="GAN53491.1"/>
    <property type="molecule type" value="Genomic_DNA"/>
</dbReference>